<evidence type="ECO:0000313" key="2">
    <source>
        <dbReference type="Proteomes" id="UP000694251"/>
    </source>
</evidence>
<name>A0A8T2DIQ6_ARASU</name>
<organism evidence="1 2">
    <name type="scientific">Arabidopsis suecica</name>
    <name type="common">Swedish thale-cress</name>
    <name type="synonym">Cardaminopsis suecica</name>
    <dbReference type="NCBI Taxonomy" id="45249"/>
    <lineage>
        <taxon>Eukaryota</taxon>
        <taxon>Viridiplantae</taxon>
        <taxon>Streptophyta</taxon>
        <taxon>Embryophyta</taxon>
        <taxon>Tracheophyta</taxon>
        <taxon>Spermatophyta</taxon>
        <taxon>Magnoliopsida</taxon>
        <taxon>eudicotyledons</taxon>
        <taxon>Gunneridae</taxon>
        <taxon>Pentapetalae</taxon>
        <taxon>rosids</taxon>
        <taxon>malvids</taxon>
        <taxon>Brassicales</taxon>
        <taxon>Brassicaceae</taxon>
        <taxon>Camelineae</taxon>
        <taxon>Arabidopsis</taxon>
    </lineage>
</organism>
<dbReference type="AlphaFoldDB" id="A0A8T2DIQ6"/>
<evidence type="ECO:0000313" key="1">
    <source>
        <dbReference type="EMBL" id="KAG7610260.1"/>
    </source>
</evidence>
<dbReference type="SMR" id="A0A8T2DIQ6"/>
<reference evidence="1 2" key="1">
    <citation type="submission" date="2020-12" db="EMBL/GenBank/DDBJ databases">
        <title>Concerted genomic and epigenomic changes stabilize Arabidopsis allopolyploids.</title>
        <authorList>
            <person name="Chen Z."/>
        </authorList>
    </citation>
    <scope>NUCLEOTIDE SEQUENCE [LARGE SCALE GENOMIC DNA]</scope>
    <source>
        <strain evidence="1">As9502</strain>
        <tissue evidence="1">Leaf</tissue>
    </source>
</reference>
<protein>
    <submittedName>
        <fullName evidence="1">Uncharacterized protein</fullName>
    </submittedName>
</protein>
<gene>
    <name evidence="1" type="ORF">ISN44_As05g022820</name>
</gene>
<dbReference type="OrthoDB" id="1882251at2759"/>
<proteinExistence type="predicted"/>
<dbReference type="PANTHER" id="PTHR33527:SF18">
    <property type="entry name" value="F13O11.17 PROTEIN"/>
    <property type="match status" value="1"/>
</dbReference>
<dbReference type="Proteomes" id="UP000694251">
    <property type="component" value="Chromosome 5"/>
</dbReference>
<dbReference type="PANTHER" id="PTHR33527">
    <property type="entry name" value="OS07G0274300 PROTEIN"/>
    <property type="match status" value="1"/>
</dbReference>
<accession>A0A8T2DIQ6</accession>
<keyword evidence="2" id="KW-1185">Reference proteome</keyword>
<sequence length="113" mass="12999">MMHDVSVGDNSIADANERTLYITFPRGVPMSQEEVIKQCFTEQYGENCVQGIDMQHDDGQEQALFAKLVLDSVATMNRVLNHWETVKLWSLSENDSVKLRINGKVFWARKHTR</sequence>
<dbReference type="EMBL" id="JAEFBJ010000005">
    <property type="protein sequence ID" value="KAG7610260.1"/>
    <property type="molecule type" value="Genomic_DNA"/>
</dbReference>
<comment type="caution">
    <text evidence="1">The sequence shown here is derived from an EMBL/GenBank/DDBJ whole genome shotgun (WGS) entry which is preliminary data.</text>
</comment>